<dbReference type="RefSeq" id="WP_379902302.1">
    <property type="nucleotide sequence ID" value="NZ_JBHRTR010000028.1"/>
</dbReference>
<dbReference type="Proteomes" id="UP001595528">
    <property type="component" value="Unassembled WGS sequence"/>
</dbReference>
<evidence type="ECO:0000313" key="3">
    <source>
        <dbReference type="Proteomes" id="UP001595528"/>
    </source>
</evidence>
<dbReference type="SUPFAM" id="SSF56524">
    <property type="entry name" value="Oxidoreductase molybdopterin-binding domain"/>
    <property type="match status" value="1"/>
</dbReference>
<evidence type="ECO:0008006" key="4">
    <source>
        <dbReference type="Google" id="ProtNLM"/>
    </source>
</evidence>
<reference evidence="3" key="1">
    <citation type="journal article" date="2019" name="Int. J. Syst. Evol. Microbiol.">
        <title>The Global Catalogue of Microorganisms (GCM) 10K type strain sequencing project: providing services to taxonomists for standard genome sequencing and annotation.</title>
        <authorList>
            <consortium name="The Broad Institute Genomics Platform"/>
            <consortium name="The Broad Institute Genome Sequencing Center for Infectious Disease"/>
            <person name="Wu L."/>
            <person name="Ma J."/>
        </authorList>
    </citation>
    <scope>NUCLEOTIDE SEQUENCE [LARGE SCALE GENOMIC DNA]</scope>
    <source>
        <strain evidence="3">KCTC 42964</strain>
    </source>
</reference>
<dbReference type="Gene3D" id="3.90.420.10">
    <property type="entry name" value="Oxidoreductase, molybdopterin-binding domain"/>
    <property type="match status" value="1"/>
</dbReference>
<keyword evidence="3" id="KW-1185">Reference proteome</keyword>
<keyword evidence="1" id="KW-0732">Signal</keyword>
<evidence type="ECO:0000256" key="1">
    <source>
        <dbReference type="SAM" id="SignalP"/>
    </source>
</evidence>
<accession>A0ABV7L2C4</accession>
<dbReference type="EMBL" id="JBHRTR010000028">
    <property type="protein sequence ID" value="MFC3228826.1"/>
    <property type="molecule type" value="Genomic_DNA"/>
</dbReference>
<proteinExistence type="predicted"/>
<feature type="chain" id="PRO_5046201885" description="Oxidoreductase" evidence="1">
    <location>
        <begin position="32"/>
        <end position="172"/>
    </location>
</feature>
<protein>
    <recommendedName>
        <fullName evidence="4">Oxidoreductase</fullName>
    </recommendedName>
</protein>
<evidence type="ECO:0000313" key="2">
    <source>
        <dbReference type="EMBL" id="MFC3228826.1"/>
    </source>
</evidence>
<name>A0ABV7L2C4_9PROT</name>
<dbReference type="InterPro" id="IPR036374">
    <property type="entry name" value="OxRdtase_Mopterin-bd_sf"/>
</dbReference>
<gene>
    <name evidence="2" type="ORF">ACFOGJ_16395</name>
</gene>
<feature type="signal peptide" evidence="1">
    <location>
        <begin position="1"/>
        <end position="31"/>
    </location>
</feature>
<sequence length="172" mass="19254">MSPCLKWRRRTMLAALVLAVIALTVARPALAADPAEEKPILHLENADGSKVVELSLADLQALGRVTFDSSTPWTDGAVRFEGVPLSAVLDTVRGTESRLQAAALNDYAIEMPIEEILPFEPVLAWARDGRLMSVRNRGPLWLVFDFDRFPETRNETFLARSIWQLKSLRLQQ</sequence>
<organism evidence="2 3">
    <name type="scientific">Marinibaculum pumilum</name>
    <dbReference type="NCBI Taxonomy" id="1766165"/>
    <lineage>
        <taxon>Bacteria</taxon>
        <taxon>Pseudomonadati</taxon>
        <taxon>Pseudomonadota</taxon>
        <taxon>Alphaproteobacteria</taxon>
        <taxon>Rhodospirillales</taxon>
        <taxon>Rhodospirillaceae</taxon>
        <taxon>Marinibaculum</taxon>
    </lineage>
</organism>
<comment type="caution">
    <text evidence="2">The sequence shown here is derived from an EMBL/GenBank/DDBJ whole genome shotgun (WGS) entry which is preliminary data.</text>
</comment>